<proteinExistence type="predicted"/>
<dbReference type="SUPFAM" id="SSF52047">
    <property type="entry name" value="RNI-like"/>
    <property type="match status" value="1"/>
</dbReference>
<dbReference type="SUPFAM" id="SSF81383">
    <property type="entry name" value="F-box domain"/>
    <property type="match status" value="1"/>
</dbReference>
<organism evidence="3 4">
    <name type="scientific">Gymnopilus dilepis</name>
    <dbReference type="NCBI Taxonomy" id="231916"/>
    <lineage>
        <taxon>Eukaryota</taxon>
        <taxon>Fungi</taxon>
        <taxon>Dikarya</taxon>
        <taxon>Basidiomycota</taxon>
        <taxon>Agaricomycotina</taxon>
        <taxon>Agaricomycetes</taxon>
        <taxon>Agaricomycetidae</taxon>
        <taxon>Agaricales</taxon>
        <taxon>Agaricineae</taxon>
        <taxon>Hymenogastraceae</taxon>
        <taxon>Gymnopilus</taxon>
    </lineage>
</organism>
<dbReference type="InterPro" id="IPR036047">
    <property type="entry name" value="F-box-like_dom_sf"/>
</dbReference>
<dbReference type="STRING" id="231916.A0A409VHZ0"/>
<dbReference type="InterPro" id="IPR001810">
    <property type="entry name" value="F-box_dom"/>
</dbReference>
<evidence type="ECO:0000256" key="1">
    <source>
        <dbReference type="SAM" id="MobiDB-lite"/>
    </source>
</evidence>
<gene>
    <name evidence="3" type="ORF">CVT26_000809</name>
</gene>
<dbReference type="OrthoDB" id="3359674at2759"/>
<dbReference type="Pfam" id="PF12937">
    <property type="entry name" value="F-box-like"/>
    <property type="match status" value="1"/>
</dbReference>
<sequence>MAIFIHDVFNGLVMPDSDNFLAITAMPKFESYIEEQTNNTCTISVLPPELLIEVFRHCVANEPLAPLSLRRVSWTWRGLVDSCPRLWQTIALNDIDGLLFSEEQAELWTERSKPLNYDIELTVDDPDYILPLLSPLLPTIDRWRSFRLGGKREEEVKSSEVTLTPDSLTHLHLCLHDYELDDIDDEDSKISLSPISPSENANFALNLWVSRIPTTTFLPPLRFVHLTIAEGGSIGLHTQPKYILDFLQACPELESFFLSGWPHDGPIIQPLPVVFLPNLVTLHLKSTCFARAFLSSLDTPRLQNLYLSHLNVDFQLYGDHQEEGDSEDEAHDYSQSPWSDQATGMGLRRLLKRCHPPIRVLEMDFCDMRTKDFSYVFDRLSYLEDFHIVASDMSDKVINLLRPVETVGEGAVKLRLPRLRRLRLTNCQRLSGRAIVDSIAARVKWTDRACPDDSLVDVVIAGCEGFSVMDRHTLFMEIGNRLRP</sequence>
<dbReference type="InterPro" id="IPR032675">
    <property type="entry name" value="LRR_dom_sf"/>
</dbReference>
<feature type="domain" description="F-box" evidence="2">
    <location>
        <begin position="40"/>
        <end position="90"/>
    </location>
</feature>
<evidence type="ECO:0000313" key="3">
    <source>
        <dbReference type="EMBL" id="PPQ65873.1"/>
    </source>
</evidence>
<dbReference type="Proteomes" id="UP000284706">
    <property type="component" value="Unassembled WGS sequence"/>
</dbReference>
<reference evidence="3 4" key="1">
    <citation type="journal article" date="2018" name="Evol. Lett.">
        <title>Horizontal gene cluster transfer increased hallucinogenic mushroom diversity.</title>
        <authorList>
            <person name="Reynolds H.T."/>
            <person name="Vijayakumar V."/>
            <person name="Gluck-Thaler E."/>
            <person name="Korotkin H.B."/>
            <person name="Matheny P.B."/>
            <person name="Slot J.C."/>
        </authorList>
    </citation>
    <scope>NUCLEOTIDE SEQUENCE [LARGE SCALE GENOMIC DNA]</scope>
    <source>
        <strain evidence="3 4">SRW20</strain>
    </source>
</reference>
<dbReference type="PROSITE" id="PS50181">
    <property type="entry name" value="FBOX"/>
    <property type="match status" value="1"/>
</dbReference>
<evidence type="ECO:0000259" key="2">
    <source>
        <dbReference type="PROSITE" id="PS50181"/>
    </source>
</evidence>
<keyword evidence="4" id="KW-1185">Reference proteome</keyword>
<dbReference type="InParanoid" id="A0A409VHZ0"/>
<protein>
    <recommendedName>
        <fullName evidence="2">F-box domain-containing protein</fullName>
    </recommendedName>
</protein>
<accession>A0A409VHZ0</accession>
<feature type="region of interest" description="Disordered" evidence="1">
    <location>
        <begin position="321"/>
        <end position="340"/>
    </location>
</feature>
<dbReference type="EMBL" id="NHYE01005644">
    <property type="protein sequence ID" value="PPQ65873.1"/>
    <property type="molecule type" value="Genomic_DNA"/>
</dbReference>
<comment type="caution">
    <text evidence="3">The sequence shown here is derived from an EMBL/GenBank/DDBJ whole genome shotgun (WGS) entry which is preliminary data.</text>
</comment>
<dbReference type="Gene3D" id="3.80.10.10">
    <property type="entry name" value="Ribonuclease Inhibitor"/>
    <property type="match status" value="1"/>
</dbReference>
<name>A0A409VHZ0_9AGAR</name>
<dbReference type="Gene3D" id="1.20.1280.50">
    <property type="match status" value="1"/>
</dbReference>
<evidence type="ECO:0000313" key="4">
    <source>
        <dbReference type="Proteomes" id="UP000284706"/>
    </source>
</evidence>
<dbReference type="AlphaFoldDB" id="A0A409VHZ0"/>